<evidence type="ECO:0000313" key="2">
    <source>
        <dbReference type="Proteomes" id="UP000242317"/>
    </source>
</evidence>
<dbReference type="RefSeq" id="WP_092618002.1">
    <property type="nucleotide sequence ID" value="NZ_FMYK01000003.1"/>
</dbReference>
<protein>
    <submittedName>
        <fullName evidence="1">Uncharacterized protein</fullName>
    </submittedName>
</protein>
<gene>
    <name evidence="1" type="ORF">SAMN05421749_103217</name>
</gene>
<name>A0A1G6J3I7_9GAMM</name>
<keyword evidence="2" id="KW-1185">Reference proteome</keyword>
<dbReference type="EMBL" id="FMYK01000003">
    <property type="protein sequence ID" value="SDC12885.1"/>
    <property type="molecule type" value="Genomic_DNA"/>
</dbReference>
<evidence type="ECO:0000313" key="1">
    <source>
        <dbReference type="EMBL" id="SDC12885.1"/>
    </source>
</evidence>
<sequence length="85" mass="9374">MKIQENLHCLNNLKHIKQLHDAGIDIAVIALFYQSENIPLSADQISHILQSIDALNKKQISASKLTALMNAKADIAESEQIPCPV</sequence>
<accession>A0A1G6J3I7</accession>
<organism evidence="1 2">
    <name type="scientific">Acinetobacter marinus</name>
    <dbReference type="NCBI Taxonomy" id="281375"/>
    <lineage>
        <taxon>Bacteria</taxon>
        <taxon>Pseudomonadati</taxon>
        <taxon>Pseudomonadota</taxon>
        <taxon>Gammaproteobacteria</taxon>
        <taxon>Moraxellales</taxon>
        <taxon>Moraxellaceae</taxon>
        <taxon>Acinetobacter</taxon>
    </lineage>
</organism>
<proteinExistence type="predicted"/>
<dbReference type="AlphaFoldDB" id="A0A1G6J3I7"/>
<reference evidence="2" key="1">
    <citation type="submission" date="2016-09" db="EMBL/GenBank/DDBJ databases">
        <authorList>
            <person name="Varghese N."/>
            <person name="Submissions S."/>
        </authorList>
    </citation>
    <scope>NUCLEOTIDE SEQUENCE [LARGE SCALE GENOMIC DNA]</scope>
    <source>
        <strain evidence="2">ANC 3699</strain>
    </source>
</reference>
<dbReference type="Proteomes" id="UP000242317">
    <property type="component" value="Unassembled WGS sequence"/>
</dbReference>
<dbReference type="OrthoDB" id="6696026at2"/>